<reference evidence="2 3" key="1">
    <citation type="journal article" date="2016" name="Genome Announc.">
        <title>Draft Whole-Genome Sequence of Trichoderma gamsii T6085, a Promising Biocontrol Agent of Fusarium Head Blight on Wheat.</title>
        <authorList>
            <person name="Baroncelli R."/>
            <person name="Zapparata A."/>
            <person name="Piaggeschi G."/>
            <person name="Sarrocco S."/>
            <person name="Vannacci G."/>
        </authorList>
    </citation>
    <scope>NUCLEOTIDE SEQUENCE [LARGE SCALE GENOMIC DNA]</scope>
    <source>
        <strain evidence="2 3">T6085</strain>
    </source>
</reference>
<dbReference type="RefSeq" id="XP_024404696.1">
    <property type="nucleotide sequence ID" value="XM_024550551.1"/>
</dbReference>
<dbReference type="EMBL" id="JPDN02000046">
    <property type="protein sequence ID" value="PON21683.1"/>
    <property type="molecule type" value="Genomic_DNA"/>
</dbReference>
<dbReference type="Proteomes" id="UP000054821">
    <property type="component" value="Unassembled WGS sequence"/>
</dbReference>
<organism evidence="2 3">
    <name type="scientific">Trichoderma gamsii</name>
    <dbReference type="NCBI Taxonomy" id="398673"/>
    <lineage>
        <taxon>Eukaryota</taxon>
        <taxon>Fungi</taxon>
        <taxon>Dikarya</taxon>
        <taxon>Ascomycota</taxon>
        <taxon>Pezizomycotina</taxon>
        <taxon>Sordariomycetes</taxon>
        <taxon>Hypocreomycetidae</taxon>
        <taxon>Hypocreales</taxon>
        <taxon>Hypocreaceae</taxon>
        <taxon>Trichoderma</taxon>
    </lineage>
</organism>
<protein>
    <submittedName>
        <fullName evidence="2">Uncharacterized protein</fullName>
    </submittedName>
</protein>
<sequence>MLFLALLLPLLQLATAAPTSDAAAANITDVLEKRGDGSGVHLVNCDGFSGEGTILPKSSHVVNFWFQWEGQSQACTFSSGARFSWFVDGDAQSQPNFQHVGDGGNQFRAYAGFKDDKHTMFSLGNGQCHSIYYFV</sequence>
<feature type="signal peptide" evidence="1">
    <location>
        <begin position="1"/>
        <end position="16"/>
    </location>
</feature>
<proteinExistence type="predicted"/>
<feature type="chain" id="PRO_5015147752" evidence="1">
    <location>
        <begin position="17"/>
        <end position="135"/>
    </location>
</feature>
<name>A0A2P4ZBK5_9HYPO</name>
<evidence type="ECO:0000313" key="3">
    <source>
        <dbReference type="Proteomes" id="UP000054821"/>
    </source>
</evidence>
<accession>A0A2P4ZBK5</accession>
<dbReference type="STRING" id="398673.A0A2P4ZBK5"/>
<keyword evidence="3" id="KW-1185">Reference proteome</keyword>
<dbReference type="GeneID" id="36347846"/>
<dbReference type="AlphaFoldDB" id="A0A2P4ZBK5"/>
<gene>
    <name evidence="2" type="ORF">TGAM01_v209421</name>
</gene>
<evidence type="ECO:0000256" key="1">
    <source>
        <dbReference type="SAM" id="SignalP"/>
    </source>
</evidence>
<evidence type="ECO:0000313" key="2">
    <source>
        <dbReference type="EMBL" id="PON21683.1"/>
    </source>
</evidence>
<comment type="caution">
    <text evidence="2">The sequence shown here is derived from an EMBL/GenBank/DDBJ whole genome shotgun (WGS) entry which is preliminary data.</text>
</comment>
<keyword evidence="1" id="KW-0732">Signal</keyword>